<feature type="chain" id="PRO_5016440779" evidence="2">
    <location>
        <begin position="24"/>
        <end position="215"/>
    </location>
</feature>
<protein>
    <submittedName>
        <fullName evidence="3">OmpW family protein</fullName>
    </submittedName>
</protein>
<accession>A0A328A890</accession>
<sequence length="215" mass="21953">MSTLRYAVAAGMALAAVATSAQAQDESRWFVHVGPAQVIPDESADMLAGGAPVPGADVSVDARWTVEGEIGYFVTPNVAIAAAAGLPPTFRVDAAGTLSGLGAAGEMVGGPAGVMAQYHFDRIGAVRPYVGAGVAVLVVFDTKDGALQNLKAESSVGPMVQVGADFMLNERWGLFVDLKKAYVSTVAKGTLGGAPVRADVTIDPLVANAGVSYRF</sequence>
<keyword evidence="2" id="KW-0732">Signal</keyword>
<evidence type="ECO:0000313" key="3">
    <source>
        <dbReference type="EMBL" id="RAK50740.1"/>
    </source>
</evidence>
<keyword evidence="4" id="KW-1185">Reference proteome</keyword>
<proteinExistence type="inferred from homology"/>
<dbReference type="RefSeq" id="WP_111516469.1">
    <property type="nucleotide sequence ID" value="NZ_QFYR01000006.1"/>
</dbReference>
<organism evidence="3 4">
    <name type="scientific">Phenylobacterium deserti</name>
    <dbReference type="NCBI Taxonomy" id="1914756"/>
    <lineage>
        <taxon>Bacteria</taxon>
        <taxon>Pseudomonadati</taxon>
        <taxon>Pseudomonadota</taxon>
        <taxon>Alphaproteobacteria</taxon>
        <taxon>Caulobacterales</taxon>
        <taxon>Caulobacteraceae</taxon>
        <taxon>Phenylobacterium</taxon>
    </lineage>
</organism>
<dbReference type="SUPFAM" id="SSF56925">
    <property type="entry name" value="OMPA-like"/>
    <property type="match status" value="1"/>
</dbReference>
<dbReference type="EMBL" id="QFYR01000006">
    <property type="protein sequence ID" value="RAK50740.1"/>
    <property type="molecule type" value="Genomic_DNA"/>
</dbReference>
<dbReference type="InterPro" id="IPR005618">
    <property type="entry name" value="OMPW"/>
</dbReference>
<evidence type="ECO:0000256" key="2">
    <source>
        <dbReference type="SAM" id="SignalP"/>
    </source>
</evidence>
<comment type="similarity">
    <text evidence="1">Belongs to the OmpW/AlkL family.</text>
</comment>
<dbReference type="GO" id="GO:0055085">
    <property type="term" value="P:transmembrane transport"/>
    <property type="evidence" value="ECO:0007669"/>
    <property type="project" value="TreeGrafter"/>
</dbReference>
<feature type="signal peptide" evidence="2">
    <location>
        <begin position="1"/>
        <end position="23"/>
    </location>
</feature>
<dbReference type="InterPro" id="IPR011250">
    <property type="entry name" value="OMP/PagP_B-barrel"/>
</dbReference>
<dbReference type="AlphaFoldDB" id="A0A328A890"/>
<dbReference type="OrthoDB" id="9807574at2"/>
<evidence type="ECO:0000256" key="1">
    <source>
        <dbReference type="ARBA" id="ARBA00009330"/>
    </source>
</evidence>
<dbReference type="PANTHER" id="PTHR36920">
    <property type="match status" value="1"/>
</dbReference>
<dbReference type="Pfam" id="PF03922">
    <property type="entry name" value="OmpW"/>
    <property type="match status" value="1"/>
</dbReference>
<comment type="caution">
    <text evidence="3">The sequence shown here is derived from an EMBL/GenBank/DDBJ whole genome shotgun (WGS) entry which is preliminary data.</text>
</comment>
<evidence type="ECO:0000313" key="4">
    <source>
        <dbReference type="Proteomes" id="UP000249725"/>
    </source>
</evidence>
<name>A0A328A890_9CAUL</name>
<dbReference type="PANTHER" id="PTHR36920:SF1">
    <property type="entry name" value="OUTER MEMBRANE PROTEIN W"/>
    <property type="match status" value="1"/>
</dbReference>
<dbReference type="GO" id="GO:0019867">
    <property type="term" value="C:outer membrane"/>
    <property type="evidence" value="ECO:0007669"/>
    <property type="project" value="InterPro"/>
</dbReference>
<reference evidence="4" key="1">
    <citation type="submission" date="2018-05" db="EMBL/GenBank/DDBJ databases">
        <authorList>
            <person name="Li X."/>
        </authorList>
    </citation>
    <scope>NUCLEOTIDE SEQUENCE [LARGE SCALE GENOMIC DNA]</scope>
    <source>
        <strain evidence="4">YIM 73061</strain>
    </source>
</reference>
<dbReference type="Proteomes" id="UP000249725">
    <property type="component" value="Unassembled WGS sequence"/>
</dbReference>
<dbReference type="Gene3D" id="2.40.160.20">
    <property type="match status" value="1"/>
</dbReference>
<gene>
    <name evidence="3" type="ORF">DJ018_18525</name>
</gene>